<organism evidence="2 3">
    <name type="scientific">Puniceispirillum marinum (strain IMCC1322)</name>
    <dbReference type="NCBI Taxonomy" id="488538"/>
    <lineage>
        <taxon>Bacteria</taxon>
        <taxon>Pseudomonadati</taxon>
        <taxon>Pseudomonadota</taxon>
        <taxon>Alphaproteobacteria</taxon>
        <taxon>Candidatus Puniceispirillales</taxon>
        <taxon>Candidatus Puniceispirillaceae</taxon>
        <taxon>Candidatus Puniceispirillum</taxon>
    </lineage>
</organism>
<dbReference type="PROSITE" id="PS51208">
    <property type="entry name" value="AUTOTRANSPORTER"/>
    <property type="match status" value="1"/>
</dbReference>
<evidence type="ECO:0000313" key="3">
    <source>
        <dbReference type="Proteomes" id="UP000007460"/>
    </source>
</evidence>
<dbReference type="InterPro" id="IPR005546">
    <property type="entry name" value="Autotransporte_beta"/>
</dbReference>
<dbReference type="Proteomes" id="UP000007460">
    <property type="component" value="Chromosome"/>
</dbReference>
<reference evidence="2 3" key="1">
    <citation type="journal article" date="2010" name="J. Bacteriol.">
        <title>Complete genome sequence of "Candidatus Puniceispirillum marinum" IMCC1322, a representative of the SAR116 clade in the Alphaproteobacteria.</title>
        <authorList>
            <person name="Oh H.M."/>
            <person name="Kwon K.K."/>
            <person name="Kang I."/>
            <person name="Kang S.G."/>
            <person name="Lee J.H."/>
            <person name="Kim S.J."/>
            <person name="Cho J.C."/>
        </authorList>
    </citation>
    <scope>NUCLEOTIDE SEQUENCE [LARGE SCALE GENOMIC DNA]</scope>
    <source>
        <strain evidence="2 3">IMCC1322</strain>
    </source>
</reference>
<dbReference type="HOGENOM" id="CLU_844331_0_0_5"/>
<dbReference type="SMART" id="SM00869">
    <property type="entry name" value="Autotransporter"/>
    <property type="match status" value="1"/>
</dbReference>
<dbReference type="InterPro" id="IPR036709">
    <property type="entry name" value="Autotransporte_beta_dom_sf"/>
</dbReference>
<feature type="domain" description="Autotransporter" evidence="1">
    <location>
        <begin position="51"/>
        <end position="329"/>
    </location>
</feature>
<dbReference type="Gene3D" id="2.40.128.130">
    <property type="entry name" value="Autotransporter beta-domain"/>
    <property type="match status" value="1"/>
</dbReference>
<evidence type="ECO:0000313" key="2">
    <source>
        <dbReference type="EMBL" id="ADE39253.1"/>
    </source>
</evidence>
<gene>
    <name evidence="2" type="ordered locus">SAR116_1010</name>
</gene>
<dbReference type="EMBL" id="CP001751">
    <property type="protein sequence ID" value="ADE39253.1"/>
    <property type="molecule type" value="Genomic_DNA"/>
</dbReference>
<dbReference type="RefSeq" id="WP_013045882.1">
    <property type="nucleotide sequence ID" value="NC_014010.1"/>
</dbReference>
<dbReference type="SUPFAM" id="SSF103515">
    <property type="entry name" value="Autotransporter"/>
    <property type="match status" value="1"/>
</dbReference>
<dbReference type="eggNOG" id="COG4625">
    <property type="taxonomic scope" value="Bacteria"/>
</dbReference>
<dbReference type="KEGG" id="apb:SAR116_1010"/>
<keyword evidence="3" id="KW-1185">Reference proteome</keyword>
<evidence type="ECO:0000259" key="1">
    <source>
        <dbReference type="PROSITE" id="PS51208"/>
    </source>
</evidence>
<dbReference type="Pfam" id="PF03797">
    <property type="entry name" value="Autotransporter"/>
    <property type="match status" value="1"/>
</dbReference>
<accession>D5BSK6</accession>
<sequence length="329" mass="36772">MPTETELAQLASSIGNNPELYQEILKAQAISLVIAELKAETGFNPNPEFDNSDNDWSIWSDGEVFVGSISASSSSPSRKFNNSRITIGIDKEYKQDKLIGFAVSAGRDDADIGTDGSKIESDNFGATLYTTYKLEGLPQIEASLGYSDLTYETKRIDGSETLTGERNGHTYSGSVRLRQFINYADLDYSYYGGFNLADIKLETFDETGGTRALRYFDQDIDYQELDLGAEMSKIIDWNGFKIRTYGNVQYSNFLNKSFPASMRYLSQSNIYSTNVSTELKESGTVKFGVNIWKSDDLKIDFAVSRMESIHSNGNDHYVNSGSFGLNYRF</sequence>
<name>D5BSK6_PUNMI</name>
<dbReference type="AlphaFoldDB" id="D5BSK6"/>
<proteinExistence type="predicted"/>
<dbReference type="OrthoDB" id="5720638at2"/>
<protein>
    <recommendedName>
        <fullName evidence="1">Autotransporter domain-containing protein</fullName>
    </recommendedName>
</protein>
<dbReference type="STRING" id="488538.SAR116_1010"/>